<sequence>MDITLALDIRYHKRKKKKSYHQENKHGASKSNSSHPQNSSSPNQKKEKNLHKRDKPHSSLLDRDFKLMGSEKQRRIKEGLCFYRGRKHILESHFKRPQTQLSQPSGKFPSHGKARVKIIFCSMVFTVFHPEHNCAF</sequence>
<dbReference type="EMBL" id="AVOT02007872">
    <property type="protein sequence ID" value="MBW0484841.1"/>
    <property type="molecule type" value="Genomic_DNA"/>
</dbReference>
<organism evidence="2 3">
    <name type="scientific">Austropuccinia psidii MF-1</name>
    <dbReference type="NCBI Taxonomy" id="1389203"/>
    <lineage>
        <taxon>Eukaryota</taxon>
        <taxon>Fungi</taxon>
        <taxon>Dikarya</taxon>
        <taxon>Basidiomycota</taxon>
        <taxon>Pucciniomycotina</taxon>
        <taxon>Pucciniomycetes</taxon>
        <taxon>Pucciniales</taxon>
        <taxon>Sphaerophragmiaceae</taxon>
        <taxon>Austropuccinia</taxon>
    </lineage>
</organism>
<feature type="compositionally biased region" description="Basic and acidic residues" evidence="1">
    <location>
        <begin position="56"/>
        <end position="68"/>
    </location>
</feature>
<protein>
    <submittedName>
        <fullName evidence="2">Uncharacterized protein</fullName>
    </submittedName>
</protein>
<evidence type="ECO:0000313" key="3">
    <source>
        <dbReference type="Proteomes" id="UP000765509"/>
    </source>
</evidence>
<dbReference type="AlphaFoldDB" id="A0A9Q3GYQ9"/>
<keyword evidence="3" id="KW-1185">Reference proteome</keyword>
<gene>
    <name evidence="2" type="ORF">O181_024556</name>
</gene>
<accession>A0A9Q3GYQ9</accession>
<name>A0A9Q3GYQ9_9BASI</name>
<comment type="caution">
    <text evidence="2">The sequence shown here is derived from an EMBL/GenBank/DDBJ whole genome shotgun (WGS) entry which is preliminary data.</text>
</comment>
<feature type="compositionally biased region" description="Low complexity" evidence="1">
    <location>
        <begin position="29"/>
        <end position="43"/>
    </location>
</feature>
<evidence type="ECO:0000256" key="1">
    <source>
        <dbReference type="SAM" id="MobiDB-lite"/>
    </source>
</evidence>
<evidence type="ECO:0000313" key="2">
    <source>
        <dbReference type="EMBL" id="MBW0484841.1"/>
    </source>
</evidence>
<reference evidence="2" key="1">
    <citation type="submission" date="2021-03" db="EMBL/GenBank/DDBJ databases">
        <title>Draft genome sequence of rust myrtle Austropuccinia psidii MF-1, a brazilian biotype.</title>
        <authorList>
            <person name="Quecine M.C."/>
            <person name="Pachon D.M.R."/>
            <person name="Bonatelli M.L."/>
            <person name="Correr F.H."/>
            <person name="Franceschini L.M."/>
            <person name="Leite T.F."/>
            <person name="Margarido G.R.A."/>
            <person name="Almeida C.A."/>
            <person name="Ferrarezi J.A."/>
            <person name="Labate C.A."/>
        </authorList>
    </citation>
    <scope>NUCLEOTIDE SEQUENCE</scope>
    <source>
        <strain evidence="2">MF-1</strain>
    </source>
</reference>
<dbReference type="OrthoDB" id="5552562at2759"/>
<feature type="region of interest" description="Disordered" evidence="1">
    <location>
        <begin position="1"/>
        <end position="68"/>
    </location>
</feature>
<proteinExistence type="predicted"/>
<dbReference type="Proteomes" id="UP000765509">
    <property type="component" value="Unassembled WGS sequence"/>
</dbReference>